<feature type="transmembrane region" description="Helical" evidence="1">
    <location>
        <begin position="221"/>
        <end position="241"/>
    </location>
</feature>
<proteinExistence type="predicted"/>
<feature type="transmembrane region" description="Helical" evidence="1">
    <location>
        <begin position="69"/>
        <end position="90"/>
    </location>
</feature>
<feature type="transmembrane region" description="Helical" evidence="1">
    <location>
        <begin position="188"/>
        <end position="209"/>
    </location>
</feature>
<dbReference type="Proteomes" id="UP000250915">
    <property type="component" value="Unassembled WGS sequence"/>
</dbReference>
<comment type="caution">
    <text evidence="2">The sequence shown here is derived from an EMBL/GenBank/DDBJ whole genome shotgun (WGS) entry which is preliminary data.</text>
</comment>
<keyword evidence="1" id="KW-0812">Transmembrane</keyword>
<protein>
    <submittedName>
        <fullName evidence="2">Uncharacterized protein</fullName>
    </submittedName>
</protein>
<keyword evidence="1" id="KW-1133">Transmembrane helix</keyword>
<evidence type="ECO:0000313" key="2">
    <source>
        <dbReference type="EMBL" id="RAV17531.1"/>
    </source>
</evidence>
<evidence type="ECO:0000313" key="3">
    <source>
        <dbReference type="Proteomes" id="UP000250915"/>
    </source>
</evidence>
<keyword evidence="1" id="KW-0472">Membrane</keyword>
<sequence>MMAFTISLITAGVLAWALWTRRHTWRVKWETASTTSICLLAVAVLMLSSTPVSTFVGCKLHHITHVWNLQFWLGHLCALGAMCAVVYNAVSKLDRPRRHSTETFHSWFFKWIQTPTAIGTLIITALFANSDANRHPMYNLGTYPSDGRYPYLTAYWIVLSLMLIYLLYHGIRAFHDLKDDETRLLCNLYLAGCYSAVICLGMRILTAVIPQWDTPTVLTLMAIPAGVAICTFAYAAGLSWITRLRSFTKHVTWSGGLSWSDPPNGDRDKNKSG</sequence>
<dbReference type="AlphaFoldDB" id="A0A329MC08"/>
<evidence type="ECO:0000256" key="1">
    <source>
        <dbReference type="SAM" id="Phobius"/>
    </source>
</evidence>
<organism evidence="2 3">
    <name type="scientific">Mycobacterium colombiense</name>
    <dbReference type="NCBI Taxonomy" id="339268"/>
    <lineage>
        <taxon>Bacteria</taxon>
        <taxon>Bacillati</taxon>
        <taxon>Actinomycetota</taxon>
        <taxon>Actinomycetes</taxon>
        <taxon>Mycobacteriales</taxon>
        <taxon>Mycobacteriaceae</taxon>
        <taxon>Mycobacterium</taxon>
        <taxon>Mycobacterium avium complex (MAC)</taxon>
    </lineage>
</organism>
<name>A0A329MC08_9MYCO</name>
<dbReference type="EMBL" id="QMEV01000001">
    <property type="protein sequence ID" value="RAV17531.1"/>
    <property type="molecule type" value="Genomic_DNA"/>
</dbReference>
<feature type="transmembrane region" description="Helical" evidence="1">
    <location>
        <begin position="149"/>
        <end position="168"/>
    </location>
</feature>
<gene>
    <name evidence="2" type="ORF">DQP57_00460</name>
</gene>
<reference evidence="2 3" key="1">
    <citation type="submission" date="2018-06" db="EMBL/GenBank/DDBJ databases">
        <title>NTM in soil in Japan.</title>
        <authorList>
            <person name="Ohya K."/>
        </authorList>
    </citation>
    <scope>NUCLEOTIDE SEQUENCE [LARGE SCALE GENOMIC DNA]</scope>
    <source>
        <strain evidence="2 3">GF28</strain>
    </source>
</reference>
<feature type="transmembrane region" description="Helical" evidence="1">
    <location>
        <begin position="111"/>
        <end position="129"/>
    </location>
</feature>
<accession>A0A329MC08</accession>